<protein>
    <submittedName>
        <fullName evidence="2">Expressed protein</fullName>
    </submittedName>
</protein>
<reference evidence="2 3" key="1">
    <citation type="journal article" date="2010" name="Plant Cell">
        <title>The Chlorella variabilis NC64A genome reveals adaptation to photosymbiosis, coevolution with viruses, and cryptic sex.</title>
        <authorList>
            <person name="Blanc G."/>
            <person name="Duncan G."/>
            <person name="Agarkova I."/>
            <person name="Borodovsky M."/>
            <person name="Gurnon J."/>
            <person name="Kuo A."/>
            <person name="Lindquist E."/>
            <person name="Lucas S."/>
            <person name="Pangilinan J."/>
            <person name="Polle J."/>
            <person name="Salamov A."/>
            <person name="Terry A."/>
            <person name="Yamada T."/>
            <person name="Dunigan D.D."/>
            <person name="Grigoriev I.V."/>
            <person name="Claverie J.M."/>
            <person name="Van Etten J.L."/>
        </authorList>
    </citation>
    <scope>NUCLEOTIDE SEQUENCE [LARGE SCALE GENOMIC DNA]</scope>
    <source>
        <strain evidence="2 3">NC64A</strain>
    </source>
</reference>
<evidence type="ECO:0000256" key="1">
    <source>
        <dbReference type="SAM" id="MobiDB-lite"/>
    </source>
</evidence>
<accession>E1ZS92</accession>
<dbReference type="RefSeq" id="XP_005843367.1">
    <property type="nucleotide sequence ID" value="XM_005843305.1"/>
</dbReference>
<dbReference type="InParanoid" id="E1ZS92"/>
<evidence type="ECO:0000313" key="3">
    <source>
        <dbReference type="Proteomes" id="UP000008141"/>
    </source>
</evidence>
<dbReference type="Proteomes" id="UP000008141">
    <property type="component" value="Unassembled WGS sequence"/>
</dbReference>
<keyword evidence="3" id="KW-1185">Reference proteome</keyword>
<proteinExistence type="predicted"/>
<feature type="compositionally biased region" description="Low complexity" evidence="1">
    <location>
        <begin position="7"/>
        <end position="18"/>
    </location>
</feature>
<dbReference type="EMBL" id="GL433866">
    <property type="protein sequence ID" value="EFN51265.1"/>
    <property type="molecule type" value="Genomic_DNA"/>
</dbReference>
<sequence>MTWWAASMSPSMTTPSSRSPRRSWPTCRMLTRSRRNTPAKASLAVSRTPPQPPPPQSPPHPRSRPPPRHQARAPQCRRAWRRLAVCWWACCCSPEPGHLRCLASGSRSIGDSSTVCRQCLDLFGLPHLHRTHTSAHTVPPSLRLLSPERVVLTNY</sequence>
<feature type="compositionally biased region" description="Basic residues" evidence="1">
    <location>
        <begin position="61"/>
        <end position="71"/>
    </location>
</feature>
<organism evidence="3">
    <name type="scientific">Chlorella variabilis</name>
    <name type="common">Green alga</name>
    <dbReference type="NCBI Taxonomy" id="554065"/>
    <lineage>
        <taxon>Eukaryota</taxon>
        <taxon>Viridiplantae</taxon>
        <taxon>Chlorophyta</taxon>
        <taxon>core chlorophytes</taxon>
        <taxon>Trebouxiophyceae</taxon>
        <taxon>Chlorellales</taxon>
        <taxon>Chlorellaceae</taxon>
        <taxon>Chlorella clade</taxon>
        <taxon>Chlorella</taxon>
    </lineage>
</organism>
<name>E1ZS92_CHLVA</name>
<dbReference type="KEGG" id="cvr:CHLNCDRAFT_59274"/>
<evidence type="ECO:0000313" key="2">
    <source>
        <dbReference type="EMBL" id="EFN51265.1"/>
    </source>
</evidence>
<feature type="region of interest" description="Disordered" evidence="1">
    <location>
        <begin position="1"/>
        <end position="74"/>
    </location>
</feature>
<feature type="compositionally biased region" description="Pro residues" evidence="1">
    <location>
        <begin position="49"/>
        <end position="60"/>
    </location>
</feature>
<dbReference type="AlphaFoldDB" id="E1ZS92"/>
<gene>
    <name evidence="2" type="ORF">CHLNCDRAFT_59274</name>
</gene>
<dbReference type="GeneID" id="17350710"/>